<dbReference type="PANTHER" id="PTHR48100">
    <property type="entry name" value="BROAD-SPECIFICITY PHOSPHATASE YOR283W-RELATED"/>
    <property type="match status" value="1"/>
</dbReference>
<dbReference type="Pfam" id="PF00300">
    <property type="entry name" value="His_Phos_1"/>
    <property type="match status" value="1"/>
</dbReference>
<dbReference type="SUPFAM" id="SSF53254">
    <property type="entry name" value="Phosphoglycerate mutase-like"/>
    <property type="match status" value="1"/>
</dbReference>
<dbReference type="Gene3D" id="3.40.50.1240">
    <property type="entry name" value="Phosphoglycerate mutase-like"/>
    <property type="match status" value="1"/>
</dbReference>
<dbReference type="Proteomes" id="UP000228781">
    <property type="component" value="Unassembled WGS sequence"/>
</dbReference>
<accession>A0A2M8EII3</accession>
<sequence>MIIYFCRHAQEAESPYDPKEAITELGKEQARALGRFLSDKNIGVLYSSDLPRASQTAEIVGKILNLKPKVSEQLREISTTSPEDWTDYIQKHHPDFDFLVGGRESLNMVMERARKAWEEILRENKGKNTVIIGHGVFTKALLYSLGYKDYLIRNDHAPNTGITVLECTNGQPKLLKFASAEHL</sequence>
<comment type="caution">
    <text evidence="1">The sequence shown here is derived from an EMBL/GenBank/DDBJ whole genome shotgun (WGS) entry which is preliminary data.</text>
</comment>
<dbReference type="SMART" id="SM00855">
    <property type="entry name" value="PGAM"/>
    <property type="match status" value="1"/>
</dbReference>
<organism evidence="1 2">
    <name type="scientific">candidate division WWE3 bacterium CG_4_9_14_0_2_um_filter_48_10</name>
    <dbReference type="NCBI Taxonomy" id="1975078"/>
    <lineage>
        <taxon>Bacteria</taxon>
        <taxon>Katanobacteria</taxon>
    </lineage>
</organism>
<reference evidence="2" key="1">
    <citation type="submission" date="2017-09" db="EMBL/GenBank/DDBJ databases">
        <title>Depth-based differentiation of microbial function through sediment-hosted aquifers and enrichment of novel symbionts in the deep terrestrial subsurface.</title>
        <authorList>
            <person name="Probst A.J."/>
            <person name="Ladd B."/>
            <person name="Jarett J.K."/>
            <person name="Geller-Mcgrath D.E."/>
            <person name="Sieber C.M.K."/>
            <person name="Emerson J.B."/>
            <person name="Anantharaman K."/>
            <person name="Thomas B.C."/>
            <person name="Malmstrom R."/>
            <person name="Stieglmeier M."/>
            <person name="Klingl A."/>
            <person name="Woyke T."/>
            <person name="Ryan C.M."/>
            <person name="Banfield J.F."/>
        </authorList>
    </citation>
    <scope>NUCLEOTIDE SEQUENCE [LARGE SCALE GENOMIC DNA]</scope>
</reference>
<gene>
    <name evidence="1" type="ORF">CO059_02365</name>
</gene>
<name>A0A2M8EII3_UNCKA</name>
<dbReference type="InterPro" id="IPR013078">
    <property type="entry name" value="His_Pase_superF_clade-1"/>
</dbReference>
<dbReference type="PANTHER" id="PTHR48100:SF1">
    <property type="entry name" value="HISTIDINE PHOSPHATASE FAMILY PROTEIN-RELATED"/>
    <property type="match status" value="1"/>
</dbReference>
<evidence type="ECO:0008006" key="3">
    <source>
        <dbReference type="Google" id="ProtNLM"/>
    </source>
</evidence>
<protein>
    <recommendedName>
        <fullName evidence="3">Histidine phosphatase family protein</fullName>
    </recommendedName>
</protein>
<proteinExistence type="predicted"/>
<dbReference type="AlphaFoldDB" id="A0A2M8EII3"/>
<dbReference type="EMBL" id="PFSK01000034">
    <property type="protein sequence ID" value="PJC22497.1"/>
    <property type="molecule type" value="Genomic_DNA"/>
</dbReference>
<evidence type="ECO:0000313" key="1">
    <source>
        <dbReference type="EMBL" id="PJC22497.1"/>
    </source>
</evidence>
<dbReference type="GO" id="GO:0016791">
    <property type="term" value="F:phosphatase activity"/>
    <property type="evidence" value="ECO:0007669"/>
    <property type="project" value="TreeGrafter"/>
</dbReference>
<dbReference type="InterPro" id="IPR050275">
    <property type="entry name" value="PGM_Phosphatase"/>
</dbReference>
<evidence type="ECO:0000313" key="2">
    <source>
        <dbReference type="Proteomes" id="UP000228781"/>
    </source>
</evidence>
<dbReference type="GO" id="GO:0005737">
    <property type="term" value="C:cytoplasm"/>
    <property type="evidence" value="ECO:0007669"/>
    <property type="project" value="TreeGrafter"/>
</dbReference>
<dbReference type="CDD" id="cd07067">
    <property type="entry name" value="HP_PGM_like"/>
    <property type="match status" value="1"/>
</dbReference>
<dbReference type="InterPro" id="IPR029033">
    <property type="entry name" value="His_PPase_superfam"/>
</dbReference>